<proteinExistence type="predicted"/>
<sequence>MNAPVHPPVAMPPPAGIERPASNAPTRFVLNWLRAAFDRATWPVSSALLLLMLAVGTPHLLLSRDTYRYMVTFDVTQSMDVEDLQLNGLPVSRLALARAAAHEALLALPCGSEIGWSLFADYRVLVLLLPVEVCGHYEELLASLDQIDGRMRWANASNIGKGVTWALRTAKQMEPHTHVIFLTDGQEAPPLREPGLPVMADITPGEIGGWLIGVGGEVAVRIPKTDSNGNPAGFWTADEVVQRPGVGQGIEHLSRREDDYLQSLAVGMGLGYAPLTDPGVLKRAMLDSQLAWRQPVETDLRWLPAGLALLLLVWRFRPERRRPVNGLHRT</sequence>
<dbReference type="EMBL" id="BAAAEW010000042">
    <property type="protein sequence ID" value="GAA0765738.1"/>
    <property type="molecule type" value="Genomic_DNA"/>
</dbReference>
<gene>
    <name evidence="2" type="ORF">GCM10009107_53150</name>
</gene>
<keyword evidence="1" id="KW-1133">Transmembrane helix</keyword>
<feature type="transmembrane region" description="Helical" evidence="1">
    <location>
        <begin position="40"/>
        <end position="62"/>
    </location>
</feature>
<dbReference type="Proteomes" id="UP001500279">
    <property type="component" value="Unassembled WGS sequence"/>
</dbReference>
<dbReference type="RefSeq" id="WP_231011003.1">
    <property type="nucleotide sequence ID" value="NZ_BAAAEW010000042.1"/>
</dbReference>
<evidence type="ECO:0008006" key="4">
    <source>
        <dbReference type="Google" id="ProtNLM"/>
    </source>
</evidence>
<organism evidence="2 3">
    <name type="scientific">Ideonella azotifigens</name>
    <dbReference type="NCBI Taxonomy" id="513160"/>
    <lineage>
        <taxon>Bacteria</taxon>
        <taxon>Pseudomonadati</taxon>
        <taxon>Pseudomonadota</taxon>
        <taxon>Betaproteobacteria</taxon>
        <taxon>Burkholderiales</taxon>
        <taxon>Sphaerotilaceae</taxon>
        <taxon>Ideonella</taxon>
    </lineage>
</organism>
<evidence type="ECO:0000256" key="1">
    <source>
        <dbReference type="SAM" id="Phobius"/>
    </source>
</evidence>
<comment type="caution">
    <text evidence="2">The sequence shown here is derived from an EMBL/GenBank/DDBJ whole genome shotgun (WGS) entry which is preliminary data.</text>
</comment>
<evidence type="ECO:0000313" key="3">
    <source>
        <dbReference type="Proteomes" id="UP001500279"/>
    </source>
</evidence>
<keyword evidence="1" id="KW-0472">Membrane</keyword>
<dbReference type="Gene3D" id="3.40.50.410">
    <property type="entry name" value="von Willebrand factor, type A domain"/>
    <property type="match status" value="1"/>
</dbReference>
<reference evidence="3" key="1">
    <citation type="journal article" date="2019" name="Int. J. Syst. Evol. Microbiol.">
        <title>The Global Catalogue of Microorganisms (GCM) 10K type strain sequencing project: providing services to taxonomists for standard genome sequencing and annotation.</title>
        <authorList>
            <consortium name="The Broad Institute Genomics Platform"/>
            <consortium name="The Broad Institute Genome Sequencing Center for Infectious Disease"/>
            <person name="Wu L."/>
            <person name="Ma J."/>
        </authorList>
    </citation>
    <scope>NUCLEOTIDE SEQUENCE [LARGE SCALE GENOMIC DNA]</scope>
    <source>
        <strain evidence="3">JCM 15503</strain>
    </source>
</reference>
<accession>A0ABN1KG00</accession>
<keyword evidence="3" id="KW-1185">Reference proteome</keyword>
<dbReference type="InterPro" id="IPR036465">
    <property type="entry name" value="vWFA_dom_sf"/>
</dbReference>
<protein>
    <recommendedName>
        <fullName evidence="4">MxaL protein</fullName>
    </recommendedName>
</protein>
<evidence type="ECO:0000313" key="2">
    <source>
        <dbReference type="EMBL" id="GAA0765738.1"/>
    </source>
</evidence>
<dbReference type="SUPFAM" id="SSF53300">
    <property type="entry name" value="vWA-like"/>
    <property type="match status" value="1"/>
</dbReference>
<name>A0ABN1KG00_9BURK</name>
<keyword evidence="1" id="KW-0812">Transmembrane</keyword>